<dbReference type="KEGG" id="pfuw:KF707C_31940"/>
<dbReference type="Pfam" id="PF00196">
    <property type="entry name" value="GerE"/>
    <property type="match status" value="1"/>
</dbReference>
<evidence type="ECO:0000313" key="6">
    <source>
        <dbReference type="Proteomes" id="UP000218554"/>
    </source>
</evidence>
<dbReference type="EMBL" id="AP014862">
    <property type="protein sequence ID" value="BAU74882.1"/>
    <property type="molecule type" value="Genomic_DNA"/>
</dbReference>
<sequence length="322" mass="36093">MSRIATELLDAFSSTTLELQRLARDTPIERFRSLALAELQRLLPFHKAWWGRSAMNDGIPEPQSSHLHNLPARYVTDWQLIRHEDTTIDRVHANLGQAAIVDLHATDTPPGLRWLGERYGIGELLCIVHTDPETALSDHLALYRNPGAPRFTGQDRLLINQLMRHLVVAVSTNQIHTLANRREGLSNPRNLALAICDARGILHCAERGFVELLLSEWPDWTGPRLPMSLDPLAPQDCRLQIEVSAAGDLLLVAARSLVPLQRLSARENDVAQRFGEGMTYKEIARELGVAPNTVRHHIRTIYSKLGVNDKARIAQLLHAPPD</sequence>
<dbReference type="GO" id="GO:0003677">
    <property type="term" value="F:DNA binding"/>
    <property type="evidence" value="ECO:0007669"/>
    <property type="project" value="UniProtKB-KW"/>
</dbReference>
<dbReference type="InterPro" id="IPR000792">
    <property type="entry name" value="Tscrpt_reg_LuxR_C"/>
</dbReference>
<dbReference type="RefSeq" id="WP_004420750.1">
    <property type="nucleotide sequence ID" value="NZ_AJMR01000060.1"/>
</dbReference>
<evidence type="ECO:0000256" key="3">
    <source>
        <dbReference type="ARBA" id="ARBA00023163"/>
    </source>
</evidence>
<dbReference type="InterPro" id="IPR036388">
    <property type="entry name" value="WH-like_DNA-bd_sf"/>
</dbReference>
<evidence type="ECO:0000256" key="2">
    <source>
        <dbReference type="ARBA" id="ARBA00023125"/>
    </source>
</evidence>
<evidence type="ECO:0000256" key="1">
    <source>
        <dbReference type="ARBA" id="ARBA00023015"/>
    </source>
</evidence>
<dbReference type="PANTHER" id="PTHR44688:SF16">
    <property type="entry name" value="DNA-BINDING TRANSCRIPTIONAL ACTIVATOR DEVR_DOSR"/>
    <property type="match status" value="1"/>
</dbReference>
<dbReference type="CDD" id="cd06170">
    <property type="entry name" value="LuxR_C_like"/>
    <property type="match status" value="1"/>
</dbReference>
<dbReference type="Proteomes" id="UP000218554">
    <property type="component" value="Chromosome"/>
</dbReference>
<dbReference type="SMART" id="SM00421">
    <property type="entry name" value="HTH_LUXR"/>
    <property type="match status" value="1"/>
</dbReference>
<keyword evidence="1" id="KW-0805">Transcription regulation</keyword>
<dbReference type="SUPFAM" id="SSF46894">
    <property type="entry name" value="C-terminal effector domain of the bipartite response regulators"/>
    <property type="match status" value="1"/>
</dbReference>
<feature type="domain" description="HTH luxR-type" evidence="4">
    <location>
        <begin position="256"/>
        <end position="321"/>
    </location>
</feature>
<organism evidence="5 6">
    <name type="scientific">Metapseudomonas furukawaii</name>
    <name type="common">Pseudomonas furukawaii</name>
    <dbReference type="NCBI Taxonomy" id="1149133"/>
    <lineage>
        <taxon>Bacteria</taxon>
        <taxon>Pseudomonadati</taxon>
        <taxon>Pseudomonadota</taxon>
        <taxon>Gammaproteobacteria</taxon>
        <taxon>Pseudomonadales</taxon>
        <taxon>Pseudomonadaceae</taxon>
        <taxon>Metapseudomonas</taxon>
    </lineage>
</organism>
<dbReference type="AlphaFoldDB" id="A0AAD1C163"/>
<dbReference type="InterPro" id="IPR016032">
    <property type="entry name" value="Sig_transdc_resp-reg_C-effctor"/>
</dbReference>
<keyword evidence="6" id="KW-1185">Reference proteome</keyword>
<keyword evidence="3" id="KW-0804">Transcription</keyword>
<reference evidence="6" key="1">
    <citation type="submission" date="2015-05" db="EMBL/GenBank/DDBJ databases">
        <title>Draft genome sequencing of a biphenyl-degrading bacterium, Pseudomonas balearica KF707 (=NBRC110670).</title>
        <authorList>
            <person name="Kimura N."/>
            <person name="Hirose J."/>
            <person name="Watanabe T."/>
            <person name="Suenaga H."/>
            <person name="Fujihara H."/>
            <person name="Noguchi M."/>
            <person name="Hashimoto M."/>
            <person name="Shimodaira J."/>
            <person name="Tsuchikane K."/>
            <person name="Hosoyama A."/>
            <person name="Yamazoe A."/>
            <person name="Fujita N."/>
            <person name="Furukawa K."/>
        </authorList>
    </citation>
    <scope>NUCLEOTIDE SEQUENCE [LARGE SCALE GENOMIC DNA]</scope>
    <source>
        <strain evidence="6">DSM 10086 / NBRC 110670 / KF707</strain>
    </source>
</reference>
<evidence type="ECO:0000313" key="5">
    <source>
        <dbReference type="EMBL" id="BAU74882.1"/>
    </source>
</evidence>
<dbReference type="PANTHER" id="PTHR44688">
    <property type="entry name" value="DNA-BINDING TRANSCRIPTIONAL ACTIVATOR DEVR_DOSR"/>
    <property type="match status" value="1"/>
</dbReference>
<accession>A0AAD1C163</accession>
<protein>
    <submittedName>
        <fullName evidence="5">Probable transcription regulator PA3771</fullName>
    </submittedName>
</protein>
<name>A0AAD1C163_METFU</name>
<dbReference type="GO" id="GO:0006355">
    <property type="term" value="P:regulation of DNA-templated transcription"/>
    <property type="evidence" value="ECO:0007669"/>
    <property type="project" value="InterPro"/>
</dbReference>
<gene>
    <name evidence="5" type="ORF">KF707C_31940</name>
</gene>
<keyword evidence="2" id="KW-0238">DNA-binding</keyword>
<dbReference type="PROSITE" id="PS50043">
    <property type="entry name" value="HTH_LUXR_2"/>
    <property type="match status" value="1"/>
</dbReference>
<evidence type="ECO:0000259" key="4">
    <source>
        <dbReference type="PROSITE" id="PS50043"/>
    </source>
</evidence>
<proteinExistence type="predicted"/>
<reference evidence="5 6" key="2">
    <citation type="journal article" date="2017" name="Int. J. Syst. Evol. Microbiol.">
        <title>Pseudomonas furukawaii sp. nov., a polychlorinated biphenyl-degrading bacterium isolated from biphenyl-contaminated soil in Japan.</title>
        <authorList>
            <person name="Kimura N."/>
            <person name="Watanabe T."/>
            <person name="Suenaga H."/>
            <person name="Fujihara H."/>
            <person name="Futagami T."/>
            <person name="Goto M."/>
            <person name="Hanada S."/>
            <person name="Hirose J."/>
        </authorList>
    </citation>
    <scope>NUCLEOTIDE SEQUENCE [LARGE SCALE GENOMIC DNA]</scope>
    <source>
        <strain evidence="6">DSM 10086 / NBRC 110670 / KF707</strain>
    </source>
</reference>
<dbReference type="PRINTS" id="PR00038">
    <property type="entry name" value="HTHLUXR"/>
</dbReference>
<dbReference type="Gene3D" id="1.10.10.10">
    <property type="entry name" value="Winged helix-like DNA-binding domain superfamily/Winged helix DNA-binding domain"/>
    <property type="match status" value="1"/>
</dbReference>